<keyword evidence="7" id="KW-1185">Reference proteome</keyword>
<organism evidence="6 7">
    <name type="scientific">Caulobacter henricii</name>
    <dbReference type="NCBI Taxonomy" id="69395"/>
    <lineage>
        <taxon>Bacteria</taxon>
        <taxon>Pseudomonadati</taxon>
        <taxon>Pseudomonadota</taxon>
        <taxon>Alphaproteobacteria</taxon>
        <taxon>Caulobacterales</taxon>
        <taxon>Caulobacteraceae</taxon>
        <taxon>Caulobacter</taxon>
    </lineage>
</organism>
<evidence type="ECO:0000256" key="2">
    <source>
        <dbReference type="ARBA" id="ARBA00023125"/>
    </source>
</evidence>
<dbReference type="AlphaFoldDB" id="A0A0P0P282"/>
<dbReference type="Gene3D" id="1.10.357.10">
    <property type="entry name" value="Tetracycline Repressor, domain 2"/>
    <property type="match status" value="1"/>
</dbReference>
<sequence length="190" mass="20980">MRKKVANAAAQLFRDEGYASVSMRRLAREVGCTPMTLYAYFASKADILSHLWEGIYDEVFAELSALTGSIDSPADRLTAVAAHYVRYWVGNPERYRLVFMTEGVSQAEVSSFLESCTAVGHYQLFFGLVRDVLGQPGEADLKPRTEALLCGLLGIAHSHVTISGYPWCAPEVLTRQIVSALMSPSDRKEP</sequence>
<dbReference type="PRINTS" id="PR00455">
    <property type="entry name" value="HTHTETR"/>
</dbReference>
<dbReference type="InterPro" id="IPR001647">
    <property type="entry name" value="HTH_TetR"/>
</dbReference>
<evidence type="ECO:0000259" key="5">
    <source>
        <dbReference type="PROSITE" id="PS50977"/>
    </source>
</evidence>
<name>A0A0P0P282_9CAUL</name>
<dbReference type="GO" id="GO:0003700">
    <property type="term" value="F:DNA-binding transcription factor activity"/>
    <property type="evidence" value="ECO:0007669"/>
    <property type="project" value="TreeGrafter"/>
</dbReference>
<evidence type="ECO:0000313" key="6">
    <source>
        <dbReference type="EMBL" id="ALL14411.1"/>
    </source>
</evidence>
<dbReference type="InterPro" id="IPR036271">
    <property type="entry name" value="Tet_transcr_reg_TetR-rel_C_sf"/>
</dbReference>
<dbReference type="OrthoDB" id="9816431at2"/>
<evidence type="ECO:0000313" key="7">
    <source>
        <dbReference type="Proteomes" id="UP000056905"/>
    </source>
</evidence>
<dbReference type="SUPFAM" id="SSF46689">
    <property type="entry name" value="Homeodomain-like"/>
    <property type="match status" value="1"/>
</dbReference>
<evidence type="ECO:0000256" key="3">
    <source>
        <dbReference type="ARBA" id="ARBA00023163"/>
    </source>
</evidence>
<dbReference type="STRING" id="69395.AQ619_14240"/>
<dbReference type="SUPFAM" id="SSF48498">
    <property type="entry name" value="Tetracyclin repressor-like, C-terminal domain"/>
    <property type="match status" value="1"/>
</dbReference>
<keyword evidence="3" id="KW-0804">Transcription</keyword>
<evidence type="ECO:0000256" key="1">
    <source>
        <dbReference type="ARBA" id="ARBA00023015"/>
    </source>
</evidence>
<dbReference type="PANTHER" id="PTHR30055">
    <property type="entry name" value="HTH-TYPE TRANSCRIPTIONAL REGULATOR RUTR"/>
    <property type="match status" value="1"/>
</dbReference>
<dbReference type="PROSITE" id="PS50977">
    <property type="entry name" value="HTH_TETR_2"/>
    <property type="match status" value="1"/>
</dbReference>
<dbReference type="InterPro" id="IPR009057">
    <property type="entry name" value="Homeodomain-like_sf"/>
</dbReference>
<dbReference type="RefSeq" id="WP_062148978.1">
    <property type="nucleotide sequence ID" value="NZ_CP013002.1"/>
</dbReference>
<evidence type="ECO:0000256" key="4">
    <source>
        <dbReference type="PROSITE-ProRule" id="PRU00335"/>
    </source>
</evidence>
<dbReference type="PANTHER" id="PTHR30055:SF234">
    <property type="entry name" value="HTH-TYPE TRANSCRIPTIONAL REGULATOR BETI"/>
    <property type="match status" value="1"/>
</dbReference>
<dbReference type="Pfam" id="PF00440">
    <property type="entry name" value="TetR_N"/>
    <property type="match status" value="1"/>
</dbReference>
<reference evidence="6 7" key="1">
    <citation type="submission" date="2015-10" db="EMBL/GenBank/DDBJ databases">
        <title>Conservation of the essential genome among Caulobacter and Brevundimonas species.</title>
        <authorList>
            <person name="Scott D."/>
            <person name="Ely B."/>
        </authorList>
    </citation>
    <scope>NUCLEOTIDE SEQUENCE [LARGE SCALE GENOMIC DNA]</scope>
    <source>
        <strain evidence="6 7">CB4</strain>
    </source>
</reference>
<accession>A0A0P0P282</accession>
<keyword evidence="2 4" id="KW-0238">DNA-binding</keyword>
<feature type="DNA-binding region" description="H-T-H motif" evidence="4">
    <location>
        <begin position="22"/>
        <end position="41"/>
    </location>
</feature>
<feature type="domain" description="HTH tetR-type" evidence="5">
    <location>
        <begin position="1"/>
        <end position="59"/>
    </location>
</feature>
<dbReference type="GO" id="GO:0000976">
    <property type="term" value="F:transcription cis-regulatory region binding"/>
    <property type="evidence" value="ECO:0007669"/>
    <property type="project" value="TreeGrafter"/>
</dbReference>
<protein>
    <recommendedName>
        <fullName evidence="5">HTH tetR-type domain-containing protein</fullName>
    </recommendedName>
</protein>
<proteinExistence type="predicted"/>
<keyword evidence="1" id="KW-0805">Transcription regulation</keyword>
<dbReference type="EMBL" id="CP013002">
    <property type="protein sequence ID" value="ALL14411.1"/>
    <property type="molecule type" value="Genomic_DNA"/>
</dbReference>
<dbReference type="KEGG" id="chq:AQ619_14240"/>
<dbReference type="Proteomes" id="UP000056905">
    <property type="component" value="Chromosome"/>
</dbReference>
<gene>
    <name evidence="6" type="ORF">AQ619_14240</name>
</gene>
<dbReference type="InterPro" id="IPR050109">
    <property type="entry name" value="HTH-type_TetR-like_transc_reg"/>
</dbReference>